<dbReference type="GO" id="GO:0016746">
    <property type="term" value="F:acyltransferase activity"/>
    <property type="evidence" value="ECO:0007669"/>
    <property type="project" value="InterPro"/>
</dbReference>
<feature type="domain" description="Phospholipid/glycerol acyltransferase" evidence="2">
    <location>
        <begin position="88"/>
        <end position="186"/>
    </location>
</feature>
<gene>
    <name evidence="3" type="ordered locus">PAS_chr2-1_0835</name>
</gene>
<dbReference type="eggNOG" id="ENOG502SABN">
    <property type="taxonomic scope" value="Eukaryota"/>
</dbReference>
<dbReference type="InParanoid" id="C4R0N3"/>
<sequence length="286" mass="32215">MEKYTTYRDKGTGISPFLPLNKPKVNIFLRLVGVVLGVLKLLVLLIVGLLYPVVPLLSTKAVLFLLNVDVDVSVDNIKKANKPLIQLNLPQKGDFVISNYQSPLDPLVLSLITNNRLKNIVWLIPDIEGNLYEYSLFGVVVHALSSPNLHAQKNGKKIQLSSISESKTVFLFPEGTTSNNKSILPFLVTTDTVSVPKLFKKFKVKALSIKNENPYTTTPIPQALASYLLTNLFTRNSSHYRLKEFILDKDHTWPEIRDLLSNSGRLKLVGKDLSLEKKVEFIEKFR</sequence>
<dbReference type="KEGG" id="ppa:PAS_chr2-1_0835"/>
<accession>C4R0N3</accession>
<dbReference type="AlphaFoldDB" id="C4R0N3"/>
<dbReference type="HOGENOM" id="CLU_048121_1_0_1"/>
<dbReference type="GO" id="GO:0006644">
    <property type="term" value="P:phospholipid metabolic process"/>
    <property type="evidence" value="ECO:0007669"/>
    <property type="project" value="UniProtKB-ARBA"/>
</dbReference>
<name>C4R0N3_KOMPG</name>
<dbReference type="RefSeq" id="XP_002491337.1">
    <property type="nucleotide sequence ID" value="XM_002491292.1"/>
</dbReference>
<organism evidence="3 4">
    <name type="scientific">Komagataella phaffii (strain GS115 / ATCC 20864)</name>
    <name type="common">Yeast</name>
    <name type="synonym">Pichia pastoris</name>
    <dbReference type="NCBI Taxonomy" id="644223"/>
    <lineage>
        <taxon>Eukaryota</taxon>
        <taxon>Fungi</taxon>
        <taxon>Dikarya</taxon>
        <taxon>Ascomycota</taxon>
        <taxon>Saccharomycotina</taxon>
        <taxon>Pichiomycetes</taxon>
        <taxon>Pichiales</taxon>
        <taxon>Pichiaceae</taxon>
        <taxon>Komagataella</taxon>
    </lineage>
</organism>
<evidence type="ECO:0000313" key="3">
    <source>
        <dbReference type="EMBL" id="CAY69057.1"/>
    </source>
</evidence>
<dbReference type="OrthoDB" id="272512at2759"/>
<dbReference type="EMBL" id="FN392320">
    <property type="protein sequence ID" value="CAY69057.1"/>
    <property type="molecule type" value="Genomic_DNA"/>
</dbReference>
<evidence type="ECO:0000259" key="2">
    <source>
        <dbReference type="Pfam" id="PF01553"/>
    </source>
</evidence>
<protein>
    <recommendedName>
        <fullName evidence="2">Phospholipid/glycerol acyltransferase domain-containing protein</fullName>
    </recommendedName>
</protein>
<evidence type="ECO:0000313" key="4">
    <source>
        <dbReference type="Proteomes" id="UP000000314"/>
    </source>
</evidence>
<evidence type="ECO:0000256" key="1">
    <source>
        <dbReference type="SAM" id="Phobius"/>
    </source>
</evidence>
<dbReference type="InterPro" id="IPR002123">
    <property type="entry name" value="Plipid/glycerol_acylTrfase"/>
</dbReference>
<dbReference type="GeneID" id="8198902"/>
<dbReference type="Proteomes" id="UP000000314">
    <property type="component" value="Chromosome 2"/>
</dbReference>
<dbReference type="OMA" id="NWRDKGT"/>
<feature type="transmembrane region" description="Helical" evidence="1">
    <location>
        <begin position="27"/>
        <end position="51"/>
    </location>
</feature>
<dbReference type="FunCoup" id="C4R0N3">
    <property type="interactions" value="68"/>
</dbReference>
<reference evidence="3 4" key="1">
    <citation type="journal article" date="2009" name="Nat. Biotechnol.">
        <title>Genome sequence of the recombinant protein production host Pichia pastoris.</title>
        <authorList>
            <person name="De Schutter K."/>
            <person name="Lin Y.C."/>
            <person name="Tiels P."/>
            <person name="Van Hecke A."/>
            <person name="Glinka S."/>
            <person name="Weber-Lehmann J."/>
            <person name="Rouze P."/>
            <person name="Van de Peer Y."/>
            <person name="Callewaert N."/>
        </authorList>
    </citation>
    <scope>NUCLEOTIDE SEQUENCE [LARGE SCALE GENOMIC DNA]</scope>
    <source>
        <strain evidence="4">GS115 / ATCC 20864</strain>
    </source>
</reference>
<dbReference type="Pfam" id="PF01553">
    <property type="entry name" value="Acyltransferase"/>
    <property type="match status" value="1"/>
</dbReference>
<keyword evidence="4" id="KW-1185">Reference proteome</keyword>
<keyword evidence="1" id="KW-0812">Transmembrane</keyword>
<dbReference type="STRING" id="644223.C4R0N3"/>
<dbReference type="SUPFAM" id="SSF69593">
    <property type="entry name" value="Glycerol-3-phosphate (1)-acyltransferase"/>
    <property type="match status" value="1"/>
</dbReference>
<keyword evidence="1" id="KW-1133">Transmembrane helix</keyword>
<keyword evidence="1" id="KW-0472">Membrane</keyword>
<proteinExistence type="predicted"/>